<feature type="non-terminal residue" evidence="1">
    <location>
        <position position="1"/>
    </location>
</feature>
<dbReference type="AlphaFoldDB" id="A0A0F8YU35"/>
<gene>
    <name evidence="1" type="ORF">LCGC14_2778240</name>
</gene>
<organism evidence="1">
    <name type="scientific">marine sediment metagenome</name>
    <dbReference type="NCBI Taxonomy" id="412755"/>
    <lineage>
        <taxon>unclassified sequences</taxon>
        <taxon>metagenomes</taxon>
        <taxon>ecological metagenomes</taxon>
    </lineage>
</organism>
<sequence>VFSSSQPMKNVAAAKVRIASEIENNFL</sequence>
<evidence type="ECO:0000313" key="1">
    <source>
        <dbReference type="EMBL" id="KKK84947.1"/>
    </source>
</evidence>
<dbReference type="EMBL" id="LAZR01051530">
    <property type="protein sequence ID" value="KKK84947.1"/>
    <property type="molecule type" value="Genomic_DNA"/>
</dbReference>
<proteinExistence type="predicted"/>
<protein>
    <submittedName>
        <fullName evidence="1">Uncharacterized protein</fullName>
    </submittedName>
</protein>
<accession>A0A0F8YU35</accession>
<comment type="caution">
    <text evidence="1">The sequence shown here is derived from an EMBL/GenBank/DDBJ whole genome shotgun (WGS) entry which is preliminary data.</text>
</comment>
<name>A0A0F8YU35_9ZZZZ</name>
<reference evidence="1" key="1">
    <citation type="journal article" date="2015" name="Nature">
        <title>Complex archaea that bridge the gap between prokaryotes and eukaryotes.</title>
        <authorList>
            <person name="Spang A."/>
            <person name="Saw J.H."/>
            <person name="Jorgensen S.L."/>
            <person name="Zaremba-Niedzwiedzka K."/>
            <person name="Martijn J."/>
            <person name="Lind A.E."/>
            <person name="van Eijk R."/>
            <person name="Schleper C."/>
            <person name="Guy L."/>
            <person name="Ettema T.J."/>
        </authorList>
    </citation>
    <scope>NUCLEOTIDE SEQUENCE</scope>
</reference>